<proteinExistence type="predicted"/>
<dbReference type="Pfam" id="PF15411">
    <property type="entry name" value="PH_10"/>
    <property type="match status" value="1"/>
</dbReference>
<dbReference type="OrthoDB" id="1594986at2759"/>
<evidence type="ECO:0000259" key="3">
    <source>
        <dbReference type="PROSITE" id="PS50010"/>
    </source>
</evidence>
<dbReference type="EMBL" id="QEAP01000124">
    <property type="protein sequence ID" value="TPX74460.1"/>
    <property type="molecule type" value="Genomic_DNA"/>
</dbReference>
<dbReference type="GO" id="GO:0031106">
    <property type="term" value="P:septin ring organization"/>
    <property type="evidence" value="ECO:0007669"/>
    <property type="project" value="TreeGrafter"/>
</dbReference>
<evidence type="ECO:0000256" key="2">
    <source>
        <dbReference type="SAM" id="MobiDB-lite"/>
    </source>
</evidence>
<sequence length="754" mass="83569">MRYALLLKELIKHTDPEAYPYTDELKDGLDAIKRVTERLNEVQRKVDNERVKQDLMERLEDWKGLQIRDFGDLLLCEKFPIASNEQEREYHLFLFERILLCCKKDLKAVTKRASSRKQSNAGKEAASYSYILRGNIYISSIVRVEDMSDTEFKIFSIRVYWKDVSEPDTVCFSLKCRNEEQVSLWTDRLEKQVEIYQRRRKNSGAVPMSPHQQGMLGHRGSDGFSSIMTGTTMYDPNYAASIMSSQGSQYGGARMMRSMSNPNNQMYGQMMSPVSPGGPNGPQYGQQYRQGSSYDPYAQQQFYMDGAIQSGLNSSMISIPTGQGQRMSNERGMATSRSQPGQPYNPNMYSQAAPPMPTSSMRGPNSMAYAVGPDGRPVPSRMDSMSSQQSSVIGRRPSTKGQSAQSVSKSREALNALASLAASGLPIAGFSDDEDSEEGVEEDEEAHGSLFHRGVANGDIARQMQAIQLQNSRKQSTANGMMMGTYPVDVQGSMNGRRPSNDRGFTNYSQDLGMRKASSEVGYQYTTPTGTVVNGRMGSTDASYNQGMNARSSPIPPSNQLLPNGYQRKSSGFAGDRNSPIPMGNAPYQFPQPASPSMLQQHMQQQQFRVSGGSQFSGAPRSPNSPGYTPVSPGGEHNMAMRRTPTAPSYLSTSNSSQPSSFIKIRTHYDGDILIIAMPVRGATLQELRNRVDRKVNMMPHKPMLSTPIRMTVKEEVATDAGGKEWKVIRTLETDEDVAMSFTTNAGFLNLFLA</sequence>
<feature type="region of interest" description="Disordered" evidence="2">
    <location>
        <begin position="200"/>
        <end position="220"/>
    </location>
</feature>
<dbReference type="CDD" id="cd13246">
    <property type="entry name" value="PH_Scd1"/>
    <property type="match status" value="1"/>
</dbReference>
<dbReference type="AlphaFoldDB" id="A0A507FFU6"/>
<feature type="compositionally biased region" description="Polar residues" evidence="2">
    <location>
        <begin position="547"/>
        <end position="570"/>
    </location>
</feature>
<keyword evidence="1" id="KW-0175">Coiled coil</keyword>
<dbReference type="GO" id="GO:0030010">
    <property type="term" value="P:establishment of cell polarity"/>
    <property type="evidence" value="ECO:0007669"/>
    <property type="project" value="TreeGrafter"/>
</dbReference>
<reference evidence="4 5" key="1">
    <citation type="journal article" date="2019" name="Sci. Rep.">
        <title>Comparative genomics of chytrid fungi reveal insights into the obligate biotrophic and pathogenic lifestyle of Synchytrium endobioticum.</title>
        <authorList>
            <person name="van de Vossenberg B.T.L.H."/>
            <person name="Warris S."/>
            <person name="Nguyen H.D.T."/>
            <person name="van Gent-Pelzer M.P.E."/>
            <person name="Joly D.L."/>
            <person name="van de Geest H.C."/>
            <person name="Bonants P.J.M."/>
            <person name="Smith D.S."/>
            <person name="Levesque C.A."/>
            <person name="van der Lee T.A.J."/>
        </authorList>
    </citation>
    <scope>NUCLEOTIDE SEQUENCE [LARGE SCALE GENOMIC DNA]</scope>
    <source>
        <strain evidence="4 5">CBS 675.73</strain>
    </source>
</reference>
<dbReference type="GO" id="GO:0043332">
    <property type="term" value="C:mating projection tip"/>
    <property type="evidence" value="ECO:0007669"/>
    <property type="project" value="TreeGrafter"/>
</dbReference>
<dbReference type="GO" id="GO:0005085">
    <property type="term" value="F:guanyl-nucleotide exchange factor activity"/>
    <property type="evidence" value="ECO:0007669"/>
    <property type="project" value="InterPro"/>
</dbReference>
<name>A0A507FFU6_9FUNG</name>
<protein>
    <recommendedName>
        <fullName evidence="3">DH domain-containing protein</fullName>
    </recommendedName>
</protein>
<dbReference type="InterPro" id="IPR053026">
    <property type="entry name" value="CDC42_GEF"/>
</dbReference>
<dbReference type="Gene3D" id="2.30.29.30">
    <property type="entry name" value="Pleckstrin-homology domain (PH domain)/Phosphotyrosine-binding domain (PTB)"/>
    <property type="match status" value="1"/>
</dbReference>
<comment type="caution">
    <text evidence="4">The sequence shown here is derived from an EMBL/GenBank/DDBJ whole genome shotgun (WGS) entry which is preliminary data.</text>
</comment>
<keyword evidence="5" id="KW-1185">Reference proteome</keyword>
<dbReference type="SMART" id="SM00233">
    <property type="entry name" value="PH"/>
    <property type="match status" value="1"/>
</dbReference>
<dbReference type="Gene3D" id="1.20.900.10">
    <property type="entry name" value="Dbl homology (DH) domain"/>
    <property type="match status" value="1"/>
</dbReference>
<dbReference type="SUPFAM" id="SSF48065">
    <property type="entry name" value="DBL homology domain (DH-domain)"/>
    <property type="match status" value="1"/>
</dbReference>
<dbReference type="GO" id="GO:0005634">
    <property type="term" value="C:nucleus"/>
    <property type="evidence" value="ECO:0007669"/>
    <property type="project" value="TreeGrafter"/>
</dbReference>
<gene>
    <name evidence="4" type="ORF">CcCBS67573_g04248</name>
</gene>
<dbReference type="InterPro" id="IPR035899">
    <property type="entry name" value="DBL_dom_sf"/>
</dbReference>
<dbReference type="InterPro" id="IPR011993">
    <property type="entry name" value="PH-like_dom_sf"/>
</dbReference>
<dbReference type="GO" id="GO:0005737">
    <property type="term" value="C:cytoplasm"/>
    <property type="evidence" value="ECO:0007669"/>
    <property type="project" value="TreeGrafter"/>
</dbReference>
<dbReference type="PANTHER" id="PTHR47339:SF1">
    <property type="entry name" value="CELL DIVISION CONTROL PROTEIN 24"/>
    <property type="match status" value="1"/>
</dbReference>
<evidence type="ECO:0000313" key="4">
    <source>
        <dbReference type="EMBL" id="TPX74460.1"/>
    </source>
</evidence>
<dbReference type="SUPFAM" id="SSF50729">
    <property type="entry name" value="PH domain-like"/>
    <property type="match status" value="1"/>
</dbReference>
<feature type="region of interest" description="Disordered" evidence="2">
    <location>
        <begin position="321"/>
        <end position="343"/>
    </location>
</feature>
<evidence type="ECO:0000313" key="5">
    <source>
        <dbReference type="Proteomes" id="UP000320333"/>
    </source>
</evidence>
<dbReference type="GO" id="GO:0000935">
    <property type="term" value="C:division septum"/>
    <property type="evidence" value="ECO:0007669"/>
    <property type="project" value="TreeGrafter"/>
</dbReference>
<dbReference type="PROSITE" id="PS50010">
    <property type="entry name" value="DH_2"/>
    <property type="match status" value="1"/>
</dbReference>
<dbReference type="InterPro" id="IPR001849">
    <property type="entry name" value="PH_domain"/>
</dbReference>
<dbReference type="InterPro" id="IPR000219">
    <property type="entry name" value="DH_dom"/>
</dbReference>
<dbReference type="PANTHER" id="PTHR47339">
    <property type="entry name" value="CELL DIVISION CONTROL PROTEIN 24"/>
    <property type="match status" value="1"/>
</dbReference>
<organism evidence="4 5">
    <name type="scientific">Chytriomyces confervae</name>
    <dbReference type="NCBI Taxonomy" id="246404"/>
    <lineage>
        <taxon>Eukaryota</taxon>
        <taxon>Fungi</taxon>
        <taxon>Fungi incertae sedis</taxon>
        <taxon>Chytridiomycota</taxon>
        <taxon>Chytridiomycota incertae sedis</taxon>
        <taxon>Chytridiomycetes</taxon>
        <taxon>Chytridiales</taxon>
        <taxon>Chytriomycetaceae</taxon>
        <taxon>Chytriomyces</taxon>
    </lineage>
</organism>
<feature type="compositionally biased region" description="Polar residues" evidence="2">
    <location>
        <begin position="646"/>
        <end position="658"/>
    </location>
</feature>
<evidence type="ECO:0000256" key="1">
    <source>
        <dbReference type="SAM" id="Coils"/>
    </source>
</evidence>
<feature type="domain" description="DH" evidence="3">
    <location>
        <begin position="1"/>
        <end position="42"/>
    </location>
</feature>
<feature type="region of interest" description="Disordered" evidence="2">
    <location>
        <begin position="547"/>
        <end position="658"/>
    </location>
</feature>
<feature type="compositionally biased region" description="Polar residues" evidence="2">
    <location>
        <begin position="608"/>
        <end position="627"/>
    </location>
</feature>
<feature type="compositionally biased region" description="Low complexity" evidence="2">
    <location>
        <begin position="380"/>
        <end position="391"/>
    </location>
</feature>
<feature type="coiled-coil region" evidence="1">
    <location>
        <begin position="25"/>
        <end position="52"/>
    </location>
</feature>
<dbReference type="InterPro" id="IPR033511">
    <property type="entry name" value="Cdc24/Scd1_PH_dom"/>
</dbReference>
<accession>A0A507FFU6</accession>
<dbReference type="Proteomes" id="UP000320333">
    <property type="component" value="Unassembled WGS sequence"/>
</dbReference>
<feature type="region of interest" description="Disordered" evidence="2">
    <location>
        <begin position="374"/>
        <end position="406"/>
    </location>
</feature>
<dbReference type="STRING" id="246404.A0A507FFU6"/>